<protein>
    <submittedName>
        <fullName evidence="2">Piwi domain-containing protein</fullName>
    </submittedName>
</protein>
<dbReference type="Proteomes" id="UP000887576">
    <property type="component" value="Unplaced"/>
</dbReference>
<organism evidence="1 2">
    <name type="scientific">Panagrolaimus sp. JU765</name>
    <dbReference type="NCBI Taxonomy" id="591449"/>
    <lineage>
        <taxon>Eukaryota</taxon>
        <taxon>Metazoa</taxon>
        <taxon>Ecdysozoa</taxon>
        <taxon>Nematoda</taxon>
        <taxon>Chromadorea</taxon>
        <taxon>Rhabditida</taxon>
        <taxon>Tylenchina</taxon>
        <taxon>Panagrolaimomorpha</taxon>
        <taxon>Panagrolaimoidea</taxon>
        <taxon>Panagrolaimidae</taxon>
        <taxon>Panagrolaimus</taxon>
    </lineage>
</organism>
<proteinExistence type="predicted"/>
<evidence type="ECO:0000313" key="2">
    <source>
        <dbReference type="WBParaSite" id="JU765_v2.g6513.t1"/>
    </source>
</evidence>
<evidence type="ECO:0000313" key="1">
    <source>
        <dbReference type="Proteomes" id="UP000887576"/>
    </source>
</evidence>
<name>A0AC34RGI1_9BILA</name>
<accession>A0AC34RGI1</accession>
<dbReference type="WBParaSite" id="JU765_v2.g6513.t1">
    <property type="protein sequence ID" value="JU765_v2.g6513.t1"/>
    <property type="gene ID" value="JU765_v2.g6513"/>
</dbReference>
<sequence length="433" mass="48772">MRGATCGSHGDFPLELLQVVPNQKVDLDIIPKDPRDAVHNQNSVTPQVRYDNIMDEVRHLNFNNDITESFGISLNLEPIEKATVLQFDRPEKPKILIGKNKIVEPNEDGRFNLQFAEYFQPSKIKKWAVLFSTQIDGMKIKTVTDEFVKTAKERGINFETAARLDINNGKVLVIGYDVSHPVSCVLDQGKEKEMKMSVVGISGNYVLHPSVFVGDFFFQEKNEMVDKKELTIRIKRMLTKIDDCRDKKLPEIIVIVRDGVSEGQFQQVLENELPAIEAGCASFDAKYKPKILLIVATKRHHKRFFEGKDGKFVNPAAGSFVDGNVTRPDGLEFFMACHKAIKGTAKFVQVSVIKDEVNATRDELKHFLHSLCYGHQIVTSPTSLPTPTYMADELATRGFELYTTLKTEAPNLLPRNAVELTNMLGYSSVSFDT</sequence>
<reference evidence="2" key="1">
    <citation type="submission" date="2022-11" db="UniProtKB">
        <authorList>
            <consortium name="WormBaseParasite"/>
        </authorList>
    </citation>
    <scope>IDENTIFICATION</scope>
</reference>